<dbReference type="Proteomes" id="UP000198781">
    <property type="component" value="Unassembled WGS sequence"/>
</dbReference>
<sequence length="83" mass="8723">MRMGFGLVGLLVALAIVAVLVKKQMGATRVAVPVVSVPGAQPPASGASAATVREQSQQVQQQVKQQVEALMQQARPMPEDESK</sequence>
<protein>
    <submittedName>
        <fullName evidence="1">Uncharacterized protein</fullName>
    </submittedName>
</protein>
<evidence type="ECO:0000313" key="2">
    <source>
        <dbReference type="Proteomes" id="UP000198781"/>
    </source>
</evidence>
<reference evidence="1 2" key="1">
    <citation type="submission" date="2016-10" db="EMBL/GenBank/DDBJ databases">
        <authorList>
            <person name="de Groot N.N."/>
        </authorList>
    </citation>
    <scope>NUCLEOTIDE SEQUENCE [LARGE SCALE GENOMIC DNA]</scope>
    <source>
        <strain evidence="1 2">DSM 16619</strain>
    </source>
</reference>
<dbReference type="AlphaFoldDB" id="A0A1G6UL94"/>
<evidence type="ECO:0000313" key="1">
    <source>
        <dbReference type="EMBL" id="SDD41496.1"/>
    </source>
</evidence>
<name>A0A1G6UL94_9BURK</name>
<organism evidence="1 2">
    <name type="scientific">Paracidovorax valerianellae</name>
    <dbReference type="NCBI Taxonomy" id="187868"/>
    <lineage>
        <taxon>Bacteria</taxon>
        <taxon>Pseudomonadati</taxon>
        <taxon>Pseudomonadota</taxon>
        <taxon>Betaproteobacteria</taxon>
        <taxon>Burkholderiales</taxon>
        <taxon>Comamonadaceae</taxon>
        <taxon>Paracidovorax</taxon>
    </lineage>
</organism>
<dbReference type="STRING" id="187868.SAMN05192589_106102"/>
<keyword evidence="2" id="KW-1185">Reference proteome</keyword>
<dbReference type="EMBL" id="FMZC01000006">
    <property type="protein sequence ID" value="SDD41496.1"/>
    <property type="molecule type" value="Genomic_DNA"/>
</dbReference>
<dbReference type="RefSeq" id="WP_092743778.1">
    <property type="nucleotide sequence ID" value="NZ_FMZC01000006.1"/>
</dbReference>
<accession>A0A1G6UL94</accession>
<gene>
    <name evidence="1" type="ORF">SAMN05192589_106102</name>
</gene>
<proteinExistence type="predicted"/>